<protein>
    <submittedName>
        <fullName evidence="1">Uncharacterized protein</fullName>
    </submittedName>
</protein>
<accession>A0A150X9Q2</accession>
<gene>
    <name evidence="1" type="ORF">AWN68_07600</name>
</gene>
<dbReference type="RefSeq" id="WP_068416701.1">
    <property type="nucleotide sequence ID" value="NZ_LRDB01000045.1"/>
</dbReference>
<evidence type="ECO:0000313" key="2">
    <source>
        <dbReference type="Proteomes" id="UP000075615"/>
    </source>
</evidence>
<dbReference type="OrthoDB" id="893948at2"/>
<proteinExistence type="predicted"/>
<name>A0A150X9Q2_9BACT</name>
<keyword evidence="2" id="KW-1185">Reference proteome</keyword>
<reference evidence="1 2" key="1">
    <citation type="submission" date="2016-01" db="EMBL/GenBank/DDBJ databases">
        <title>Genome sequencing of Roseivirga echinicomitans KMM 6058.</title>
        <authorList>
            <person name="Selvaratnam C."/>
            <person name="Thevarajoo S."/>
            <person name="Goh K.M."/>
            <person name="Ee R."/>
            <person name="Chan K.-G."/>
            <person name="Chong C.S."/>
        </authorList>
    </citation>
    <scope>NUCLEOTIDE SEQUENCE [LARGE SCALE GENOMIC DNA]</scope>
    <source>
        <strain evidence="1 2">KMM 6058</strain>
    </source>
</reference>
<dbReference type="Gene3D" id="2.170.130.10">
    <property type="entry name" value="TonB-dependent receptor, plug domain"/>
    <property type="match status" value="1"/>
</dbReference>
<evidence type="ECO:0000313" key="1">
    <source>
        <dbReference type="EMBL" id="KYG75404.1"/>
    </source>
</evidence>
<dbReference type="Proteomes" id="UP000075615">
    <property type="component" value="Unassembled WGS sequence"/>
</dbReference>
<dbReference type="STRING" id="296218.AWN68_07600"/>
<organism evidence="1 2">
    <name type="scientific">Roseivirga echinicomitans</name>
    <dbReference type="NCBI Taxonomy" id="296218"/>
    <lineage>
        <taxon>Bacteria</taxon>
        <taxon>Pseudomonadati</taxon>
        <taxon>Bacteroidota</taxon>
        <taxon>Cytophagia</taxon>
        <taxon>Cytophagales</taxon>
        <taxon>Roseivirgaceae</taxon>
        <taxon>Roseivirga</taxon>
    </lineage>
</organism>
<dbReference type="InterPro" id="IPR037066">
    <property type="entry name" value="Plug_dom_sf"/>
</dbReference>
<comment type="caution">
    <text evidence="1">The sequence shown here is derived from an EMBL/GenBank/DDBJ whole genome shotgun (WGS) entry which is preliminary data.</text>
</comment>
<sequence>MRTRILLFLVVIFQSNCLLGQSLTLEYVDQYIQMSQPEMEFGGREKLYVVDGVPYDSVGIGSKLVKYNLDDKFLSIDYLFSDSISTTIFKPNLLIVLIHKTSPLKLKDKKKELQKVREAFLSVSEFPAFLINDKQLSIEEARQSLSVLKPRSIDHIRINKHAPLSIYGADAKNGLITIWTKN</sequence>
<dbReference type="EMBL" id="LRDB01000045">
    <property type="protein sequence ID" value="KYG75404.1"/>
    <property type="molecule type" value="Genomic_DNA"/>
</dbReference>
<dbReference type="AlphaFoldDB" id="A0A150X9Q2"/>